<dbReference type="Gene3D" id="2.60.120.40">
    <property type="match status" value="1"/>
</dbReference>
<comment type="caution">
    <text evidence="1">The sequence shown here is derived from an EMBL/GenBank/DDBJ whole genome shotgun (WGS) entry which is preliminary data.</text>
</comment>
<gene>
    <name evidence="1" type="ORF">GCM10009665_09530</name>
</gene>
<dbReference type="SUPFAM" id="SSF49842">
    <property type="entry name" value="TNF-like"/>
    <property type="match status" value="1"/>
</dbReference>
<organism evidence="1 2">
    <name type="scientific">Kitasatospora nipponensis</name>
    <dbReference type="NCBI Taxonomy" id="258049"/>
    <lineage>
        <taxon>Bacteria</taxon>
        <taxon>Bacillati</taxon>
        <taxon>Actinomycetota</taxon>
        <taxon>Actinomycetes</taxon>
        <taxon>Kitasatosporales</taxon>
        <taxon>Streptomycetaceae</taxon>
        <taxon>Kitasatospora</taxon>
    </lineage>
</organism>
<name>A0ABN1VU55_9ACTN</name>
<dbReference type="EMBL" id="BAAALF010000009">
    <property type="protein sequence ID" value="GAA1221416.1"/>
    <property type="molecule type" value="Genomic_DNA"/>
</dbReference>
<dbReference type="RefSeq" id="WP_344439527.1">
    <property type="nucleotide sequence ID" value="NZ_BAAALF010000009.1"/>
</dbReference>
<dbReference type="InterPro" id="IPR008983">
    <property type="entry name" value="Tumour_necrosis_fac-like_dom"/>
</dbReference>
<evidence type="ECO:0008006" key="3">
    <source>
        <dbReference type="Google" id="ProtNLM"/>
    </source>
</evidence>
<dbReference type="Proteomes" id="UP001500037">
    <property type="component" value="Unassembled WGS sequence"/>
</dbReference>
<evidence type="ECO:0000313" key="1">
    <source>
        <dbReference type="EMBL" id="GAA1221416.1"/>
    </source>
</evidence>
<proteinExistence type="predicted"/>
<accession>A0ABN1VU55</accession>
<keyword evidence="2" id="KW-1185">Reference proteome</keyword>
<evidence type="ECO:0000313" key="2">
    <source>
        <dbReference type="Proteomes" id="UP001500037"/>
    </source>
</evidence>
<reference evidence="1 2" key="1">
    <citation type="journal article" date="2019" name="Int. J. Syst. Evol. Microbiol.">
        <title>The Global Catalogue of Microorganisms (GCM) 10K type strain sequencing project: providing services to taxonomists for standard genome sequencing and annotation.</title>
        <authorList>
            <consortium name="The Broad Institute Genomics Platform"/>
            <consortium name="The Broad Institute Genome Sequencing Center for Infectious Disease"/>
            <person name="Wu L."/>
            <person name="Ma J."/>
        </authorList>
    </citation>
    <scope>NUCLEOTIDE SEQUENCE [LARGE SCALE GENOMIC DNA]</scope>
    <source>
        <strain evidence="1 2">JCM 13004</strain>
    </source>
</reference>
<protein>
    <recommendedName>
        <fullName evidence="3">C1q domain-containing protein</fullName>
    </recommendedName>
</protein>
<sequence length="219" mass="23283">MSKLTPLSQLPYPESTDPADIPTHLQLLAQALDGRTVLRFDSTAARDAAIAQPVAGMLAYVKGSGFTCYTGTAWLPYPVQDPPFALYQQSANQSVPSTTSVAMVFPAPVIDTAGGYKPANPTRYTPTVPGYYQVTGQVAFSVDVNGGRCLNVMRNGAIIAQSAAAAITTTYYNTTVNATGYGFFNGTTDYVELYAHQNSPNTLTTIADGVKLTVVRIHS</sequence>